<accession>A0A915I9W9</accession>
<keyword evidence="2" id="KW-1185">Reference proteome</keyword>
<sequence length="110" mass="12384">MCANDGTVWLIKHPVQRGKNHTWLNKDTCTGMNEWTEMTVTPIQLDPEFDEEFQQGFLCTLLVAVPFSAALIIFLFEVIVAVVYRYPECIIIPKTEPAKNLCGAWAPALA</sequence>
<keyword evidence="1" id="KW-0472">Membrane</keyword>
<proteinExistence type="predicted"/>
<name>A0A915I9W9_ROMCU</name>
<dbReference type="Proteomes" id="UP000887565">
    <property type="component" value="Unplaced"/>
</dbReference>
<evidence type="ECO:0000256" key="1">
    <source>
        <dbReference type="SAM" id="Phobius"/>
    </source>
</evidence>
<organism evidence="2 3">
    <name type="scientific">Romanomermis culicivorax</name>
    <name type="common">Nematode worm</name>
    <dbReference type="NCBI Taxonomy" id="13658"/>
    <lineage>
        <taxon>Eukaryota</taxon>
        <taxon>Metazoa</taxon>
        <taxon>Ecdysozoa</taxon>
        <taxon>Nematoda</taxon>
        <taxon>Enoplea</taxon>
        <taxon>Dorylaimia</taxon>
        <taxon>Mermithida</taxon>
        <taxon>Mermithoidea</taxon>
        <taxon>Mermithidae</taxon>
        <taxon>Romanomermis</taxon>
    </lineage>
</organism>
<keyword evidence="1" id="KW-1133">Transmembrane helix</keyword>
<feature type="transmembrane region" description="Helical" evidence="1">
    <location>
        <begin position="55"/>
        <end position="84"/>
    </location>
</feature>
<keyword evidence="1" id="KW-0812">Transmembrane</keyword>
<evidence type="ECO:0000313" key="2">
    <source>
        <dbReference type="Proteomes" id="UP000887565"/>
    </source>
</evidence>
<dbReference type="AlphaFoldDB" id="A0A915I9W9"/>
<protein>
    <submittedName>
        <fullName evidence="3">Uncharacterized protein</fullName>
    </submittedName>
</protein>
<reference evidence="3" key="1">
    <citation type="submission" date="2022-11" db="UniProtKB">
        <authorList>
            <consortium name="WormBaseParasite"/>
        </authorList>
    </citation>
    <scope>IDENTIFICATION</scope>
</reference>
<evidence type="ECO:0000313" key="3">
    <source>
        <dbReference type="WBParaSite" id="nRc.2.0.1.t10969-RA"/>
    </source>
</evidence>
<dbReference type="WBParaSite" id="nRc.2.0.1.t10969-RA">
    <property type="protein sequence ID" value="nRc.2.0.1.t10969-RA"/>
    <property type="gene ID" value="nRc.2.0.1.g10969"/>
</dbReference>